<accession>A0ABC8E9D6</accession>
<dbReference type="RefSeq" id="WP_164971446.1">
    <property type="nucleotide sequence ID" value="NZ_QMAP01000014.1"/>
</dbReference>
<reference evidence="1 2" key="1">
    <citation type="submission" date="2022-09" db="EMBL/GenBank/DDBJ databases">
        <title>complete genome sequences of Clostridium tetani str. KHSU-234311-028 isolated from soil.</title>
        <authorList>
            <person name="Sekizuka T."/>
            <person name="Shitada C."/>
            <person name="Takahashi M."/>
            <person name="Kuroda M."/>
        </authorList>
    </citation>
    <scope>NUCLEOTIDE SEQUENCE [LARGE SCALE GENOMIC DNA]</scope>
    <source>
        <strain evidence="1 2">KHSU-234311-028</strain>
    </source>
</reference>
<sequence length="52" mass="5758">MNISSKFSKFIATKLSNLSVNIAKTSTKSSLNLFLKEPKMPKSLFKRGAVPK</sequence>
<evidence type="ECO:0000313" key="1">
    <source>
        <dbReference type="EMBL" id="BDR80194.1"/>
    </source>
</evidence>
<gene>
    <name evidence="1" type="ORF">K234311028_04400</name>
</gene>
<protein>
    <recommendedName>
        <fullName evidence="3">Cyclic lactone autoinducer peptide</fullName>
    </recommendedName>
</protein>
<organism evidence="1 2">
    <name type="scientific">Clostridium tetani</name>
    <dbReference type="NCBI Taxonomy" id="1513"/>
    <lineage>
        <taxon>Bacteria</taxon>
        <taxon>Bacillati</taxon>
        <taxon>Bacillota</taxon>
        <taxon>Clostridia</taxon>
        <taxon>Eubacteriales</taxon>
        <taxon>Clostridiaceae</taxon>
        <taxon>Clostridium</taxon>
    </lineage>
</organism>
<evidence type="ECO:0008006" key="3">
    <source>
        <dbReference type="Google" id="ProtNLM"/>
    </source>
</evidence>
<name>A0ABC8E9D6_CLOTA</name>
<evidence type="ECO:0000313" key="2">
    <source>
        <dbReference type="Proteomes" id="UP001321763"/>
    </source>
</evidence>
<dbReference type="AlphaFoldDB" id="A0ABC8E9D6"/>
<dbReference type="EMBL" id="AP026818">
    <property type="protein sequence ID" value="BDR80194.1"/>
    <property type="molecule type" value="Genomic_DNA"/>
</dbReference>
<dbReference type="Proteomes" id="UP001321763">
    <property type="component" value="Chromosome"/>
</dbReference>
<proteinExistence type="predicted"/>